<accession>A0A6I6EVD9</accession>
<sequence length="349" mass="38803">MKKIKGYIGALLIGATLFSATGCGKKDGLVEAIQKTNTAKSFGYKGKIDVKVDGQLPPEAAGFNNLSLEMNGKYAGEQNKNAKVQANVKFTIMGLSADLDLMEEMSLEGEKANIKMLLEIPELLKAQTGPMFQNYDYLYVDTKDVEKLEKDIQGEEQKPSNVDTKAMMDKGTNIQKSLLSFMKEYKDEDGKGMVEDTGKQAITVNGAEENLQTYKVSVDNDKIKKILKAYLKDEKRAKEIQDYINTIEPQDPSKKEELNIEELAKEIDTMPNVLGKDGLVLDFAVKDGYVVQYKIKGNFAGEQGISVNINLAFDLFDINKEMGIKIPNKTDVKAIDLTELMNMFNGQVQ</sequence>
<dbReference type="EMBL" id="CP046522">
    <property type="protein sequence ID" value="QGU96240.1"/>
    <property type="molecule type" value="Genomic_DNA"/>
</dbReference>
<reference evidence="1 2" key="1">
    <citation type="submission" date="2019-12" db="EMBL/GenBank/DDBJ databases">
        <title>Genome sequenceing of Clostridium bovifaecis.</title>
        <authorList>
            <person name="Yao Y."/>
        </authorList>
    </citation>
    <scope>NUCLEOTIDE SEQUENCE [LARGE SCALE GENOMIC DNA]</scope>
    <source>
        <strain evidence="1 2">BXX</strain>
    </source>
</reference>
<dbReference type="PROSITE" id="PS51257">
    <property type="entry name" value="PROKAR_LIPOPROTEIN"/>
    <property type="match status" value="1"/>
</dbReference>
<dbReference type="AlphaFoldDB" id="A0A6I6EVD9"/>
<evidence type="ECO:0000313" key="2">
    <source>
        <dbReference type="Proteomes" id="UP000422764"/>
    </source>
</evidence>
<gene>
    <name evidence="1" type="ORF">GOM49_15080</name>
</gene>
<protein>
    <recommendedName>
        <fullName evidence="3">Lipoprotein</fullName>
    </recommendedName>
</protein>
<keyword evidence="2" id="KW-1185">Reference proteome</keyword>
<evidence type="ECO:0000313" key="1">
    <source>
        <dbReference type="EMBL" id="QGU96240.1"/>
    </source>
</evidence>
<evidence type="ECO:0008006" key="3">
    <source>
        <dbReference type="Google" id="ProtNLM"/>
    </source>
</evidence>
<name>A0A6I6EVD9_9CLOT</name>
<proteinExistence type="predicted"/>
<dbReference type="Proteomes" id="UP000422764">
    <property type="component" value="Chromosome"/>
</dbReference>
<organism evidence="1 2">
    <name type="scientific">Clostridium bovifaecis</name>
    <dbReference type="NCBI Taxonomy" id="2184719"/>
    <lineage>
        <taxon>Bacteria</taxon>
        <taxon>Bacillati</taxon>
        <taxon>Bacillota</taxon>
        <taxon>Clostridia</taxon>
        <taxon>Eubacteriales</taxon>
        <taxon>Clostridiaceae</taxon>
        <taxon>Clostridium</taxon>
    </lineage>
</organism>